<protein>
    <submittedName>
        <fullName evidence="1">Uncharacterized protein</fullName>
    </submittedName>
</protein>
<reference evidence="1" key="1">
    <citation type="submission" date="2022-04" db="EMBL/GenBank/DDBJ databases">
        <title>Genome of the entomopathogenic fungus Entomophthora muscae.</title>
        <authorList>
            <person name="Elya C."/>
            <person name="Lovett B.R."/>
            <person name="Lee E."/>
            <person name="Macias A.M."/>
            <person name="Hajek A.E."/>
            <person name="De Bivort B.L."/>
            <person name="Kasson M.T."/>
            <person name="De Fine Licht H.H."/>
            <person name="Stajich J.E."/>
        </authorList>
    </citation>
    <scope>NUCLEOTIDE SEQUENCE</scope>
    <source>
        <strain evidence="1">Berkeley</strain>
    </source>
</reference>
<dbReference type="Proteomes" id="UP001165960">
    <property type="component" value="Unassembled WGS sequence"/>
</dbReference>
<gene>
    <name evidence="1" type="ORF">DSO57_1024921</name>
</gene>
<evidence type="ECO:0000313" key="1">
    <source>
        <dbReference type="EMBL" id="KAJ9064966.1"/>
    </source>
</evidence>
<dbReference type="EMBL" id="QTSX02004397">
    <property type="protein sequence ID" value="KAJ9064966.1"/>
    <property type="molecule type" value="Genomic_DNA"/>
</dbReference>
<organism evidence="1 2">
    <name type="scientific">Entomophthora muscae</name>
    <dbReference type="NCBI Taxonomy" id="34485"/>
    <lineage>
        <taxon>Eukaryota</taxon>
        <taxon>Fungi</taxon>
        <taxon>Fungi incertae sedis</taxon>
        <taxon>Zoopagomycota</taxon>
        <taxon>Entomophthoromycotina</taxon>
        <taxon>Entomophthoromycetes</taxon>
        <taxon>Entomophthorales</taxon>
        <taxon>Entomophthoraceae</taxon>
        <taxon>Entomophthora</taxon>
    </lineage>
</organism>
<name>A0ACC2SRF2_9FUNG</name>
<accession>A0ACC2SRF2</accession>
<keyword evidence="2" id="KW-1185">Reference proteome</keyword>
<proteinExistence type="predicted"/>
<sequence>MLDTNLQEMSKFIKSINDRFSPLIGKLQELSSQNAIDFATTTVATATRETGVQKAITLTTLEESVHQLWALQPTVMSKA</sequence>
<evidence type="ECO:0000313" key="2">
    <source>
        <dbReference type="Proteomes" id="UP001165960"/>
    </source>
</evidence>
<comment type="caution">
    <text evidence="1">The sequence shown here is derived from an EMBL/GenBank/DDBJ whole genome shotgun (WGS) entry which is preliminary data.</text>
</comment>